<protein>
    <recommendedName>
        <fullName evidence="3">Zn(2)-C6 fungal-type domain-containing protein</fullName>
    </recommendedName>
</protein>
<dbReference type="EMBL" id="MU004238">
    <property type="protein sequence ID" value="KAF2666700.1"/>
    <property type="molecule type" value="Genomic_DNA"/>
</dbReference>
<evidence type="ECO:0000256" key="2">
    <source>
        <dbReference type="SAM" id="MobiDB-lite"/>
    </source>
</evidence>
<sequence length="369" mass="40284">MKHMLSRVSQDVTPASFSALSEEVRLAEMSESKRLRQTYGSKAYELLFKAAEDVIEVQSYIQELASSYPQLVPSESVQLGEMVPSSSAAPEPRAASTQSISYDLEEVAIVPQRRSGRGGRGSTRSHTEPLKPVPRIISAPPPPEENPSAEDARKRKAKEKRPQQATVEDENADEETEGDASAAGIEFEENYSGLEIDLADLPPLRVSRPIAACRRCRDDGIKCDGKLPACSACERSGHADQCLRNNTQSAPGMESAVPYSLSEEIVVEQPITVEYSDSVPVLESSDEPGASLQRSRTRDDIVDELLARWTNLDNNAMHITGPFAPSNWSQEHMGRSTDPVDGLKVPGYYPPDDLAETPSISPGLSDPFE</sequence>
<keyword evidence="1" id="KW-0539">Nucleus</keyword>
<dbReference type="InterPro" id="IPR001138">
    <property type="entry name" value="Zn2Cys6_DnaBD"/>
</dbReference>
<feature type="compositionally biased region" description="Acidic residues" evidence="2">
    <location>
        <begin position="167"/>
        <end position="178"/>
    </location>
</feature>
<dbReference type="Pfam" id="PF00172">
    <property type="entry name" value="Zn_clus"/>
    <property type="match status" value="1"/>
</dbReference>
<evidence type="ECO:0000313" key="5">
    <source>
        <dbReference type="Proteomes" id="UP000799302"/>
    </source>
</evidence>
<keyword evidence="5" id="KW-1185">Reference proteome</keyword>
<evidence type="ECO:0000256" key="1">
    <source>
        <dbReference type="ARBA" id="ARBA00023242"/>
    </source>
</evidence>
<evidence type="ECO:0000313" key="4">
    <source>
        <dbReference type="EMBL" id="KAF2666700.1"/>
    </source>
</evidence>
<name>A0A6A6U470_9PEZI</name>
<feature type="region of interest" description="Disordered" evidence="2">
    <location>
        <begin position="326"/>
        <end position="369"/>
    </location>
</feature>
<gene>
    <name evidence="4" type="ORF">BT63DRAFT_316105</name>
</gene>
<evidence type="ECO:0000259" key="3">
    <source>
        <dbReference type="PROSITE" id="PS50048"/>
    </source>
</evidence>
<accession>A0A6A6U470</accession>
<feature type="region of interest" description="Disordered" evidence="2">
    <location>
        <begin position="105"/>
        <end position="180"/>
    </location>
</feature>
<reference evidence="4" key="1">
    <citation type="journal article" date="2020" name="Stud. Mycol.">
        <title>101 Dothideomycetes genomes: a test case for predicting lifestyles and emergence of pathogens.</title>
        <authorList>
            <person name="Haridas S."/>
            <person name="Albert R."/>
            <person name="Binder M."/>
            <person name="Bloem J."/>
            <person name="Labutti K."/>
            <person name="Salamov A."/>
            <person name="Andreopoulos B."/>
            <person name="Baker S."/>
            <person name="Barry K."/>
            <person name="Bills G."/>
            <person name="Bluhm B."/>
            <person name="Cannon C."/>
            <person name="Castanera R."/>
            <person name="Culley D."/>
            <person name="Daum C."/>
            <person name="Ezra D."/>
            <person name="Gonzalez J."/>
            <person name="Henrissat B."/>
            <person name="Kuo A."/>
            <person name="Liang C."/>
            <person name="Lipzen A."/>
            <person name="Lutzoni F."/>
            <person name="Magnuson J."/>
            <person name="Mondo S."/>
            <person name="Nolan M."/>
            <person name="Ohm R."/>
            <person name="Pangilinan J."/>
            <person name="Park H.-J."/>
            <person name="Ramirez L."/>
            <person name="Alfaro M."/>
            <person name="Sun H."/>
            <person name="Tritt A."/>
            <person name="Yoshinaga Y."/>
            <person name="Zwiers L.-H."/>
            <person name="Turgeon B."/>
            <person name="Goodwin S."/>
            <person name="Spatafora J."/>
            <person name="Crous P."/>
            <person name="Grigoriev I."/>
        </authorList>
    </citation>
    <scope>NUCLEOTIDE SEQUENCE</scope>
    <source>
        <strain evidence="4">CBS 115976</strain>
    </source>
</reference>
<dbReference type="PROSITE" id="PS50048">
    <property type="entry name" value="ZN2_CY6_FUNGAL_2"/>
    <property type="match status" value="1"/>
</dbReference>
<dbReference type="SUPFAM" id="SSF57701">
    <property type="entry name" value="Zn2/Cys6 DNA-binding domain"/>
    <property type="match status" value="1"/>
</dbReference>
<dbReference type="GO" id="GO:0008270">
    <property type="term" value="F:zinc ion binding"/>
    <property type="evidence" value="ECO:0007669"/>
    <property type="project" value="InterPro"/>
</dbReference>
<dbReference type="Proteomes" id="UP000799302">
    <property type="component" value="Unassembled WGS sequence"/>
</dbReference>
<proteinExistence type="predicted"/>
<organism evidence="4 5">
    <name type="scientific">Microthyrium microscopicum</name>
    <dbReference type="NCBI Taxonomy" id="703497"/>
    <lineage>
        <taxon>Eukaryota</taxon>
        <taxon>Fungi</taxon>
        <taxon>Dikarya</taxon>
        <taxon>Ascomycota</taxon>
        <taxon>Pezizomycotina</taxon>
        <taxon>Dothideomycetes</taxon>
        <taxon>Dothideomycetes incertae sedis</taxon>
        <taxon>Microthyriales</taxon>
        <taxon>Microthyriaceae</taxon>
        <taxon>Microthyrium</taxon>
    </lineage>
</organism>
<dbReference type="CDD" id="cd00067">
    <property type="entry name" value="GAL4"/>
    <property type="match status" value="1"/>
</dbReference>
<feature type="domain" description="Zn(2)-C6 fungal-type" evidence="3">
    <location>
        <begin position="212"/>
        <end position="242"/>
    </location>
</feature>
<dbReference type="AlphaFoldDB" id="A0A6A6U470"/>
<dbReference type="OrthoDB" id="5319458at2759"/>
<dbReference type="InterPro" id="IPR036864">
    <property type="entry name" value="Zn2-C6_fun-type_DNA-bd_sf"/>
</dbReference>
<dbReference type="Gene3D" id="4.10.240.10">
    <property type="entry name" value="Zn(2)-C6 fungal-type DNA-binding domain"/>
    <property type="match status" value="1"/>
</dbReference>
<dbReference type="GO" id="GO:0000981">
    <property type="term" value="F:DNA-binding transcription factor activity, RNA polymerase II-specific"/>
    <property type="evidence" value="ECO:0007669"/>
    <property type="project" value="InterPro"/>
</dbReference>